<dbReference type="InterPro" id="IPR000792">
    <property type="entry name" value="Tscrpt_reg_LuxR_C"/>
</dbReference>
<dbReference type="InterPro" id="IPR036388">
    <property type="entry name" value="WH-like_DNA-bd_sf"/>
</dbReference>
<dbReference type="Gene3D" id="1.10.10.10">
    <property type="entry name" value="Winged helix-like DNA-binding domain superfamily/Winged helix DNA-binding domain"/>
    <property type="match status" value="1"/>
</dbReference>
<evidence type="ECO:0000313" key="2">
    <source>
        <dbReference type="EMBL" id="KEO93466.1"/>
    </source>
</evidence>
<dbReference type="OrthoDB" id="7201814at2"/>
<gene>
    <name evidence="2" type="ORF">EH32_12185</name>
</gene>
<sequence length="183" mass="19846">MAFLDCLAQLDGRIRLVVDRDGMIVARPRLASSLLGNMIGDNQPASRGNGGVASRIVAAPRLADRLLRVRGDETEIAMLERADGGGPIIVRASAIDDRHVCILFLMASAKRSGRIEELGSLFGLTACEAQVVLDMIEGRSPAAIADRRGNSIHTIRAHIRQCHQKIGAKTREEMLSRIARICL</sequence>
<proteinExistence type="predicted"/>
<dbReference type="GO" id="GO:0003677">
    <property type="term" value="F:DNA binding"/>
    <property type="evidence" value="ECO:0007669"/>
    <property type="project" value="InterPro"/>
</dbReference>
<evidence type="ECO:0000313" key="3">
    <source>
        <dbReference type="Proteomes" id="UP000027866"/>
    </source>
</evidence>
<dbReference type="InterPro" id="IPR016032">
    <property type="entry name" value="Sig_transdc_resp-reg_C-effctor"/>
</dbReference>
<feature type="domain" description="HTH luxR-type" evidence="1">
    <location>
        <begin position="121"/>
        <end position="178"/>
    </location>
</feature>
<dbReference type="EMBL" id="JMIX01000006">
    <property type="protein sequence ID" value="KEO93466.1"/>
    <property type="molecule type" value="Genomic_DNA"/>
</dbReference>
<dbReference type="AlphaFoldDB" id="A0A074MF17"/>
<dbReference type="GO" id="GO:0006355">
    <property type="term" value="P:regulation of DNA-templated transcription"/>
    <property type="evidence" value="ECO:0007669"/>
    <property type="project" value="InterPro"/>
</dbReference>
<protein>
    <recommendedName>
        <fullName evidence="1">HTH luxR-type domain-containing protein</fullName>
    </recommendedName>
</protein>
<organism evidence="2 3">
    <name type="scientific">Erythrobacter litoralis</name>
    <dbReference type="NCBI Taxonomy" id="39960"/>
    <lineage>
        <taxon>Bacteria</taxon>
        <taxon>Pseudomonadati</taxon>
        <taxon>Pseudomonadota</taxon>
        <taxon>Alphaproteobacteria</taxon>
        <taxon>Sphingomonadales</taxon>
        <taxon>Erythrobacteraceae</taxon>
        <taxon>Erythrobacter/Porphyrobacter group</taxon>
        <taxon>Erythrobacter</taxon>
    </lineage>
</organism>
<comment type="caution">
    <text evidence="2">The sequence shown here is derived from an EMBL/GenBank/DDBJ whole genome shotgun (WGS) entry which is preliminary data.</text>
</comment>
<evidence type="ECO:0000259" key="1">
    <source>
        <dbReference type="SMART" id="SM00421"/>
    </source>
</evidence>
<dbReference type="SMART" id="SM00421">
    <property type="entry name" value="HTH_LUXR"/>
    <property type="match status" value="1"/>
</dbReference>
<accession>A0A074MF17</accession>
<name>A0A074MF17_9SPHN</name>
<keyword evidence="3" id="KW-1185">Reference proteome</keyword>
<dbReference type="RefSeq" id="WP_034903586.1">
    <property type="nucleotide sequence ID" value="NZ_CP017057.1"/>
</dbReference>
<dbReference type="SUPFAM" id="SSF46894">
    <property type="entry name" value="C-terminal effector domain of the bipartite response regulators"/>
    <property type="match status" value="1"/>
</dbReference>
<dbReference type="Proteomes" id="UP000027866">
    <property type="component" value="Unassembled WGS sequence"/>
</dbReference>
<reference evidence="2 3" key="1">
    <citation type="submission" date="2014-04" db="EMBL/GenBank/DDBJ databases">
        <title>A comprehensive comparison of genomes of Erythrobacter spp. Strains.</title>
        <authorList>
            <person name="Zheng Q."/>
        </authorList>
    </citation>
    <scope>NUCLEOTIDE SEQUENCE [LARGE SCALE GENOMIC DNA]</scope>
    <source>
        <strain evidence="2 3">DSM 8509</strain>
    </source>
</reference>